<protein>
    <submittedName>
        <fullName evidence="2">Uncharacterized protein</fullName>
    </submittedName>
</protein>
<feature type="transmembrane region" description="Helical" evidence="1">
    <location>
        <begin position="165"/>
        <end position="181"/>
    </location>
</feature>
<name>A0A2V0RBF5_9ZZZZ</name>
<reference evidence="2" key="1">
    <citation type="submission" date="2017-04" db="EMBL/GenBank/DDBJ databases">
        <title>Unveiling RNA virosphere associated with marine microorganisms.</title>
        <authorList>
            <person name="Urayama S."/>
            <person name="Takaki Y."/>
            <person name="Nishi S."/>
            <person name="Yoshida Y."/>
            <person name="Deguchi S."/>
            <person name="Takai K."/>
            <person name="Nunoura T."/>
        </authorList>
    </citation>
    <scope>NUCLEOTIDE SEQUENCE</scope>
</reference>
<keyword evidence="1" id="KW-0472">Membrane</keyword>
<comment type="caution">
    <text evidence="2">The sequence shown here is derived from an EMBL/GenBank/DDBJ whole genome shotgun (WGS) entry which is preliminary data.</text>
</comment>
<proteinExistence type="predicted"/>
<evidence type="ECO:0000313" key="2">
    <source>
        <dbReference type="EMBL" id="GBH22601.1"/>
    </source>
</evidence>
<dbReference type="AlphaFoldDB" id="A0A2V0RBF5"/>
<feature type="transmembrane region" description="Helical" evidence="1">
    <location>
        <begin position="103"/>
        <end position="120"/>
    </location>
</feature>
<keyword evidence="1" id="KW-1133">Transmembrane helix</keyword>
<evidence type="ECO:0000256" key="1">
    <source>
        <dbReference type="SAM" id="Phobius"/>
    </source>
</evidence>
<sequence>MHHFKRLKSSSPSILSSFYSWSHEQFTLITFSRTSYIYVLRLLQIFRYILEYFQTSVVPGARGSVGNQVIGSIIFYFLLPFFLLNNQFRTNFNNYASSNNNFILSNMWHIFQTILADFYVTDHFRKIVFTDVPFVQILTYLVFSPFYLFGYGVSLAGEHNNVPNIVFNHLLILVSIFRNFLKLSLDDLSIVLYNTFSGKKAIDAEKFSLIFVKISSKL</sequence>
<feature type="transmembrane region" description="Helical" evidence="1">
    <location>
        <begin position="65"/>
        <end position="83"/>
    </location>
</feature>
<feature type="transmembrane region" description="Helical" evidence="1">
    <location>
        <begin position="132"/>
        <end position="153"/>
    </location>
</feature>
<organism evidence="2">
    <name type="scientific">viral metagenome</name>
    <dbReference type="NCBI Taxonomy" id="1070528"/>
    <lineage>
        <taxon>unclassified sequences</taxon>
        <taxon>metagenomes</taxon>
        <taxon>organismal metagenomes</taxon>
    </lineage>
</organism>
<accession>A0A2V0RBF5</accession>
<keyword evidence="1" id="KW-0812">Transmembrane</keyword>
<dbReference type="EMBL" id="BDQC01000191">
    <property type="protein sequence ID" value="GBH22601.1"/>
    <property type="molecule type" value="Genomic_RNA"/>
</dbReference>